<comment type="caution">
    <text evidence="2">The sequence shown here is derived from an EMBL/GenBank/DDBJ whole genome shotgun (WGS) entry which is preliminary data.</text>
</comment>
<dbReference type="SUPFAM" id="SSF52821">
    <property type="entry name" value="Rhodanese/Cell cycle control phosphatase"/>
    <property type="match status" value="1"/>
</dbReference>
<dbReference type="InterPro" id="IPR036873">
    <property type="entry name" value="Rhodanese-like_dom_sf"/>
</dbReference>
<sequence>MDKKTINCHELQELLEVNTDVILLDVRDEEKFLAGSLQANRAGAINRPYTRMKETQEPLDEATAKLWKDKPIITICTSGNKAGKAATLLQEHGFQAFSLEGGLTAWKAFESSVQE</sequence>
<proteinExistence type="predicted"/>
<dbReference type="PROSITE" id="PS50206">
    <property type="entry name" value="RHODANESE_3"/>
    <property type="match status" value="1"/>
</dbReference>
<dbReference type="AlphaFoldDB" id="A0A3M8CBW2"/>
<dbReference type="PANTHER" id="PTHR43031">
    <property type="entry name" value="FAD-DEPENDENT OXIDOREDUCTASE"/>
    <property type="match status" value="1"/>
</dbReference>
<dbReference type="InterPro" id="IPR050229">
    <property type="entry name" value="GlpE_sulfurtransferase"/>
</dbReference>
<accession>A0A3M8CBW2</accession>
<feature type="domain" description="Rhodanese" evidence="1">
    <location>
        <begin position="20"/>
        <end position="115"/>
    </location>
</feature>
<name>A0A3M8CBW2_9BACL</name>
<evidence type="ECO:0000313" key="3">
    <source>
        <dbReference type="Proteomes" id="UP000281915"/>
    </source>
</evidence>
<dbReference type="Pfam" id="PF00581">
    <property type="entry name" value="Rhodanese"/>
    <property type="match status" value="1"/>
</dbReference>
<dbReference type="RefSeq" id="WP_122915036.1">
    <property type="nucleotide sequence ID" value="NZ_RHHT01000056.1"/>
</dbReference>
<gene>
    <name evidence="2" type="ORF">EDM58_20860</name>
</gene>
<evidence type="ECO:0000313" key="2">
    <source>
        <dbReference type="EMBL" id="RNB73242.1"/>
    </source>
</evidence>
<dbReference type="Gene3D" id="3.40.250.10">
    <property type="entry name" value="Rhodanese-like domain"/>
    <property type="match status" value="1"/>
</dbReference>
<dbReference type="PANTHER" id="PTHR43031:SF1">
    <property type="entry name" value="PYRIDINE NUCLEOTIDE-DISULPHIDE OXIDOREDUCTASE"/>
    <property type="match status" value="1"/>
</dbReference>
<dbReference type="InterPro" id="IPR001763">
    <property type="entry name" value="Rhodanese-like_dom"/>
</dbReference>
<reference evidence="2 3" key="1">
    <citation type="submission" date="2018-10" db="EMBL/GenBank/DDBJ databases">
        <title>Phylogenomics of Brevibacillus.</title>
        <authorList>
            <person name="Dunlap C."/>
        </authorList>
    </citation>
    <scope>NUCLEOTIDE SEQUENCE [LARGE SCALE GENOMIC DNA]</scope>
    <source>
        <strain evidence="2 3">JCM 15085</strain>
    </source>
</reference>
<evidence type="ECO:0000259" key="1">
    <source>
        <dbReference type="PROSITE" id="PS50206"/>
    </source>
</evidence>
<dbReference type="SMART" id="SM00450">
    <property type="entry name" value="RHOD"/>
    <property type="match status" value="1"/>
</dbReference>
<dbReference type="CDD" id="cd00158">
    <property type="entry name" value="RHOD"/>
    <property type="match status" value="1"/>
</dbReference>
<organism evidence="2 3">
    <name type="scientific">Brevibacillus panacihumi</name>
    <dbReference type="NCBI Taxonomy" id="497735"/>
    <lineage>
        <taxon>Bacteria</taxon>
        <taxon>Bacillati</taxon>
        <taxon>Bacillota</taxon>
        <taxon>Bacilli</taxon>
        <taxon>Bacillales</taxon>
        <taxon>Paenibacillaceae</taxon>
        <taxon>Brevibacillus</taxon>
    </lineage>
</organism>
<dbReference type="Proteomes" id="UP000281915">
    <property type="component" value="Unassembled WGS sequence"/>
</dbReference>
<dbReference type="EMBL" id="RHHT01000056">
    <property type="protein sequence ID" value="RNB73242.1"/>
    <property type="molecule type" value="Genomic_DNA"/>
</dbReference>
<protein>
    <submittedName>
        <fullName evidence="2">Rhodanese-like domain-containing protein</fullName>
    </submittedName>
</protein>